<gene>
    <name evidence="1" type="ORF">GGI18_000188</name>
</gene>
<accession>A0ACC1KPC9</accession>
<evidence type="ECO:0000313" key="2">
    <source>
        <dbReference type="Proteomes" id="UP001140066"/>
    </source>
</evidence>
<dbReference type="EMBL" id="JANBUK010000010">
    <property type="protein sequence ID" value="KAJ2792683.1"/>
    <property type="molecule type" value="Genomic_DNA"/>
</dbReference>
<keyword evidence="2" id="KW-1185">Reference proteome</keyword>
<dbReference type="Proteomes" id="UP001140066">
    <property type="component" value="Unassembled WGS sequence"/>
</dbReference>
<proteinExistence type="predicted"/>
<sequence>MWNRVVCALLHGVLILANLGPSSKSLLSQVYQQCTFAQVRYLMRLHRLRQLAFDDLCPLPERYQLHTAYSEFRYNPSESYFVARAIIRMMWRPMIPVYIVGMLLQFIPLIQLKLNNSILRNVDNLSNYGVYMVVADIARIVAVQLLNSQESVAYDFIDNEMAR</sequence>
<name>A0ACC1KPC9_9FUNG</name>
<feature type="non-terminal residue" evidence="1">
    <location>
        <position position="163"/>
    </location>
</feature>
<evidence type="ECO:0000313" key="1">
    <source>
        <dbReference type="EMBL" id="KAJ2792683.1"/>
    </source>
</evidence>
<comment type="caution">
    <text evidence="1">The sequence shown here is derived from an EMBL/GenBank/DDBJ whole genome shotgun (WGS) entry which is preliminary data.</text>
</comment>
<organism evidence="1 2">
    <name type="scientific">Coemansia linderi</name>
    <dbReference type="NCBI Taxonomy" id="2663919"/>
    <lineage>
        <taxon>Eukaryota</taxon>
        <taxon>Fungi</taxon>
        <taxon>Fungi incertae sedis</taxon>
        <taxon>Zoopagomycota</taxon>
        <taxon>Kickxellomycotina</taxon>
        <taxon>Kickxellomycetes</taxon>
        <taxon>Kickxellales</taxon>
        <taxon>Kickxellaceae</taxon>
        <taxon>Coemansia</taxon>
    </lineage>
</organism>
<reference evidence="1" key="1">
    <citation type="submission" date="2022-07" db="EMBL/GenBank/DDBJ databases">
        <title>Phylogenomic reconstructions and comparative analyses of Kickxellomycotina fungi.</title>
        <authorList>
            <person name="Reynolds N.K."/>
            <person name="Stajich J.E."/>
            <person name="Barry K."/>
            <person name="Grigoriev I.V."/>
            <person name="Crous P."/>
            <person name="Smith M.E."/>
        </authorList>
    </citation>
    <scope>NUCLEOTIDE SEQUENCE</scope>
    <source>
        <strain evidence="1">BCRC 34191</strain>
    </source>
</reference>
<protein>
    <submittedName>
        <fullName evidence="1">Uncharacterized protein</fullName>
    </submittedName>
</protein>